<dbReference type="RefSeq" id="WP_004648927.1">
    <property type="nucleotide sequence ID" value="NZ_KB849164.1"/>
</dbReference>
<protein>
    <submittedName>
        <fullName evidence="1">Uncharacterized protein</fullName>
    </submittedName>
</protein>
<gene>
    <name evidence="1" type="ORF">F994_02404</name>
</gene>
<dbReference type="OrthoDB" id="8560256at2"/>
<organism evidence="1 2">
    <name type="scientific">Acinetobacter bohemicus ANC 3994</name>
    <dbReference type="NCBI Taxonomy" id="1217715"/>
    <lineage>
        <taxon>Bacteria</taxon>
        <taxon>Pseudomonadati</taxon>
        <taxon>Pseudomonadota</taxon>
        <taxon>Gammaproteobacteria</taxon>
        <taxon>Moraxellales</taxon>
        <taxon>Moraxellaceae</taxon>
        <taxon>Acinetobacter</taxon>
    </lineage>
</organism>
<sequence>MTLVVAGFDGDEIFFIGDSAITNGLSTIPKTILSGFKKIYAIPIVVHAPYFVKEFRRYIPFDSYKAESVVALAGNTLIAQHILNTINEHLTKVRVNYSYNNGITTYSLIRHCDLRNNQFYNEGRIWDESELSYDEVLSAIQVNDLKDIIEYSISEAVRSASKHVLGEEDWKRVKDNEYLFSLSCPHKRENFLYRVEFGEEESGEGVKAIPKVESIPKGQIGIIGLRRFNEELCEKYNELVVAQSNISLEMLNYFEQIIDNCNEQGYKGVAKPIIYKRYNNAKLTKAVNIKENGDWIKTDENDIARIVQDKNKELSSVNNYEYDFSDI</sequence>
<dbReference type="PATRIC" id="fig|1217715.3.peg.2345"/>
<dbReference type="Proteomes" id="UP000013086">
    <property type="component" value="Unassembled WGS sequence"/>
</dbReference>
<evidence type="ECO:0000313" key="2">
    <source>
        <dbReference type="Proteomes" id="UP000013086"/>
    </source>
</evidence>
<reference evidence="1 2" key="1">
    <citation type="submission" date="2013-02" db="EMBL/GenBank/DDBJ databases">
        <title>The Genome Sequence of Acinetobacter sp. ANC 3994.</title>
        <authorList>
            <consortium name="The Broad Institute Genome Sequencing Platform"/>
            <consortium name="The Broad Institute Genome Sequencing Center for Infectious Disease"/>
            <person name="Cerqueira G."/>
            <person name="Feldgarden M."/>
            <person name="Courvalin P."/>
            <person name="Perichon B."/>
            <person name="Grillot-Courvalin C."/>
            <person name="Clermont D."/>
            <person name="Rocha E."/>
            <person name="Yoon E.-J."/>
            <person name="Nemec A."/>
            <person name="Walker B."/>
            <person name="Young S.K."/>
            <person name="Zeng Q."/>
            <person name="Gargeya S."/>
            <person name="Fitzgerald M."/>
            <person name="Haas B."/>
            <person name="Abouelleil A."/>
            <person name="Alvarado L."/>
            <person name="Arachchi H.M."/>
            <person name="Berlin A.M."/>
            <person name="Chapman S.B."/>
            <person name="Dewar J."/>
            <person name="Goldberg J."/>
            <person name="Griggs A."/>
            <person name="Gujja S."/>
            <person name="Hansen M."/>
            <person name="Howarth C."/>
            <person name="Imamovic A."/>
            <person name="Larimer J."/>
            <person name="McCowan C."/>
            <person name="Murphy C."/>
            <person name="Neiman D."/>
            <person name="Pearson M."/>
            <person name="Priest M."/>
            <person name="Roberts A."/>
            <person name="Saif S."/>
            <person name="Shea T."/>
            <person name="Sisk P."/>
            <person name="Sykes S."/>
            <person name="Wortman J."/>
            <person name="Nusbaum C."/>
            <person name="Birren B."/>
        </authorList>
    </citation>
    <scope>NUCLEOTIDE SEQUENCE [LARGE SCALE GENOMIC DNA]</scope>
    <source>
        <strain evidence="1 2">ANC 3994</strain>
    </source>
</reference>
<evidence type="ECO:0000313" key="1">
    <source>
        <dbReference type="EMBL" id="ENU19544.1"/>
    </source>
</evidence>
<accession>N8QE14</accession>
<name>N8QE14_9GAMM</name>
<proteinExistence type="predicted"/>
<dbReference type="EMBL" id="APOH01000015">
    <property type="protein sequence ID" value="ENU19544.1"/>
    <property type="molecule type" value="Genomic_DNA"/>
</dbReference>
<comment type="caution">
    <text evidence="1">The sequence shown here is derived from an EMBL/GenBank/DDBJ whole genome shotgun (WGS) entry which is preliminary data.</text>
</comment>
<dbReference type="HOGENOM" id="CLU_911240_0_0_6"/>
<dbReference type="AlphaFoldDB" id="N8QE14"/>
<dbReference type="eggNOG" id="ENOG5032GEW">
    <property type="taxonomic scope" value="Bacteria"/>
</dbReference>